<proteinExistence type="predicted"/>
<evidence type="ECO:0000313" key="2">
    <source>
        <dbReference type="Proteomes" id="UP000828390"/>
    </source>
</evidence>
<accession>A0A9D4NH93</accession>
<name>A0A9D4NH93_DREPO</name>
<keyword evidence="2" id="KW-1185">Reference proteome</keyword>
<evidence type="ECO:0000313" key="1">
    <source>
        <dbReference type="EMBL" id="KAH3895400.1"/>
    </source>
</evidence>
<protein>
    <submittedName>
        <fullName evidence="1">Uncharacterized protein</fullName>
    </submittedName>
</protein>
<reference evidence="1" key="1">
    <citation type="journal article" date="2019" name="bioRxiv">
        <title>The Genome of the Zebra Mussel, Dreissena polymorpha: A Resource for Invasive Species Research.</title>
        <authorList>
            <person name="McCartney M.A."/>
            <person name="Auch B."/>
            <person name="Kono T."/>
            <person name="Mallez S."/>
            <person name="Zhang Y."/>
            <person name="Obille A."/>
            <person name="Becker A."/>
            <person name="Abrahante J.E."/>
            <person name="Garbe J."/>
            <person name="Badalamenti J.P."/>
            <person name="Herman A."/>
            <person name="Mangelson H."/>
            <person name="Liachko I."/>
            <person name="Sullivan S."/>
            <person name="Sone E.D."/>
            <person name="Koren S."/>
            <person name="Silverstein K.A.T."/>
            <person name="Beckman K.B."/>
            <person name="Gohl D.M."/>
        </authorList>
    </citation>
    <scope>NUCLEOTIDE SEQUENCE</scope>
    <source>
        <strain evidence="1">Duluth1</strain>
        <tissue evidence="1">Whole animal</tissue>
    </source>
</reference>
<gene>
    <name evidence="1" type="ORF">DPMN_019564</name>
</gene>
<sequence>MPGCLGLEWEVTNPDGFTFSTLFQLLVELPARGMAMEALSVHNKVGGAFLC</sequence>
<dbReference type="Proteomes" id="UP000828390">
    <property type="component" value="Unassembled WGS sequence"/>
</dbReference>
<organism evidence="1 2">
    <name type="scientific">Dreissena polymorpha</name>
    <name type="common">Zebra mussel</name>
    <name type="synonym">Mytilus polymorpha</name>
    <dbReference type="NCBI Taxonomy" id="45954"/>
    <lineage>
        <taxon>Eukaryota</taxon>
        <taxon>Metazoa</taxon>
        <taxon>Spiralia</taxon>
        <taxon>Lophotrochozoa</taxon>
        <taxon>Mollusca</taxon>
        <taxon>Bivalvia</taxon>
        <taxon>Autobranchia</taxon>
        <taxon>Heteroconchia</taxon>
        <taxon>Euheterodonta</taxon>
        <taxon>Imparidentia</taxon>
        <taxon>Neoheterodontei</taxon>
        <taxon>Myida</taxon>
        <taxon>Dreissenoidea</taxon>
        <taxon>Dreissenidae</taxon>
        <taxon>Dreissena</taxon>
    </lineage>
</organism>
<dbReference type="EMBL" id="JAIWYP010000001">
    <property type="protein sequence ID" value="KAH3895400.1"/>
    <property type="molecule type" value="Genomic_DNA"/>
</dbReference>
<reference evidence="1" key="2">
    <citation type="submission" date="2020-11" db="EMBL/GenBank/DDBJ databases">
        <authorList>
            <person name="McCartney M.A."/>
            <person name="Auch B."/>
            <person name="Kono T."/>
            <person name="Mallez S."/>
            <person name="Becker A."/>
            <person name="Gohl D.M."/>
            <person name="Silverstein K.A.T."/>
            <person name="Koren S."/>
            <person name="Bechman K.B."/>
            <person name="Herman A."/>
            <person name="Abrahante J.E."/>
            <person name="Garbe J."/>
        </authorList>
    </citation>
    <scope>NUCLEOTIDE SEQUENCE</scope>
    <source>
        <strain evidence="1">Duluth1</strain>
        <tissue evidence="1">Whole animal</tissue>
    </source>
</reference>
<dbReference type="AlphaFoldDB" id="A0A9D4NH93"/>
<comment type="caution">
    <text evidence="1">The sequence shown here is derived from an EMBL/GenBank/DDBJ whole genome shotgun (WGS) entry which is preliminary data.</text>
</comment>